<gene>
    <name evidence="1" type="ORF">O3G_MSEX007206</name>
</gene>
<comment type="caution">
    <text evidence="1">The sequence shown here is derived from an EMBL/GenBank/DDBJ whole genome shotgun (WGS) entry which is preliminary data.</text>
</comment>
<dbReference type="EMBL" id="JH668409">
    <property type="protein sequence ID" value="KAG6451518.1"/>
    <property type="molecule type" value="Genomic_DNA"/>
</dbReference>
<evidence type="ECO:0000313" key="1">
    <source>
        <dbReference type="EMBL" id="KAG6451518.1"/>
    </source>
</evidence>
<dbReference type="InterPro" id="IPR004943">
    <property type="entry name" value="Lipoprotein_11"/>
</dbReference>
<dbReference type="Pfam" id="PF03260">
    <property type="entry name" value="Lipoprotein_11"/>
    <property type="match status" value="1"/>
</dbReference>
<sequence length="221" mass="25522">MHGDYKNAFDQTKQLINQGRSRLINEAVNKLVKNSIRNTMEYAYELWSRGEQNIVKDHFPIQFRMLLDENKVKLIFHRDNLAMKLGAAVDGSGDRIAYGDSEDKTSDKVSWKFVPLAEDNRVYFKIANVKNHQYLKLGVQEDGSGEHNVYGASETDTPRHQFYLQPSNLNGEVVFYIFNREYHQALKLGRAIDSMGDRQVYSHKGSVVGSPELWAWYVLAW</sequence>
<dbReference type="GO" id="GO:0005576">
    <property type="term" value="C:extracellular region"/>
    <property type="evidence" value="ECO:0007669"/>
    <property type="project" value="InterPro"/>
</dbReference>
<evidence type="ECO:0008006" key="3">
    <source>
        <dbReference type="Google" id="ProtNLM"/>
    </source>
</evidence>
<evidence type="ECO:0000313" key="2">
    <source>
        <dbReference type="Proteomes" id="UP000791440"/>
    </source>
</evidence>
<reference evidence="1" key="1">
    <citation type="journal article" date="2016" name="Insect Biochem. Mol. Biol.">
        <title>Multifaceted biological insights from a draft genome sequence of the tobacco hornworm moth, Manduca sexta.</title>
        <authorList>
            <person name="Kanost M.R."/>
            <person name="Arrese E.L."/>
            <person name="Cao X."/>
            <person name="Chen Y.R."/>
            <person name="Chellapilla S."/>
            <person name="Goldsmith M.R."/>
            <person name="Grosse-Wilde E."/>
            <person name="Heckel D.G."/>
            <person name="Herndon N."/>
            <person name="Jiang H."/>
            <person name="Papanicolaou A."/>
            <person name="Qu J."/>
            <person name="Soulages J.L."/>
            <person name="Vogel H."/>
            <person name="Walters J."/>
            <person name="Waterhouse R.M."/>
            <person name="Ahn S.J."/>
            <person name="Almeida F.C."/>
            <person name="An C."/>
            <person name="Aqrawi P."/>
            <person name="Bretschneider A."/>
            <person name="Bryant W.B."/>
            <person name="Bucks S."/>
            <person name="Chao H."/>
            <person name="Chevignon G."/>
            <person name="Christen J.M."/>
            <person name="Clarke D.F."/>
            <person name="Dittmer N.T."/>
            <person name="Ferguson L.C.F."/>
            <person name="Garavelou S."/>
            <person name="Gordon K.H.J."/>
            <person name="Gunaratna R.T."/>
            <person name="Han Y."/>
            <person name="Hauser F."/>
            <person name="He Y."/>
            <person name="Heidel-Fischer H."/>
            <person name="Hirsh A."/>
            <person name="Hu Y."/>
            <person name="Jiang H."/>
            <person name="Kalra D."/>
            <person name="Klinner C."/>
            <person name="Konig C."/>
            <person name="Kovar C."/>
            <person name="Kroll A.R."/>
            <person name="Kuwar S.S."/>
            <person name="Lee S.L."/>
            <person name="Lehman R."/>
            <person name="Li K."/>
            <person name="Li Z."/>
            <person name="Liang H."/>
            <person name="Lovelace S."/>
            <person name="Lu Z."/>
            <person name="Mansfield J.H."/>
            <person name="McCulloch K.J."/>
            <person name="Mathew T."/>
            <person name="Morton B."/>
            <person name="Muzny D.M."/>
            <person name="Neunemann D."/>
            <person name="Ongeri F."/>
            <person name="Pauchet Y."/>
            <person name="Pu L.L."/>
            <person name="Pyrousis I."/>
            <person name="Rao X.J."/>
            <person name="Redding A."/>
            <person name="Roesel C."/>
            <person name="Sanchez-Gracia A."/>
            <person name="Schaack S."/>
            <person name="Shukla A."/>
            <person name="Tetreau G."/>
            <person name="Wang Y."/>
            <person name="Xiong G.H."/>
            <person name="Traut W."/>
            <person name="Walsh T.K."/>
            <person name="Worley K.C."/>
            <person name="Wu D."/>
            <person name="Wu W."/>
            <person name="Wu Y.Q."/>
            <person name="Zhang X."/>
            <person name="Zou Z."/>
            <person name="Zucker H."/>
            <person name="Briscoe A.D."/>
            <person name="Burmester T."/>
            <person name="Clem R.J."/>
            <person name="Feyereisen R."/>
            <person name="Grimmelikhuijzen C.J.P."/>
            <person name="Hamodrakas S.J."/>
            <person name="Hansson B.S."/>
            <person name="Huguet E."/>
            <person name="Jermiin L.S."/>
            <person name="Lan Q."/>
            <person name="Lehman H.K."/>
            <person name="Lorenzen M."/>
            <person name="Merzendorfer H."/>
            <person name="Michalopoulos I."/>
            <person name="Morton D.B."/>
            <person name="Muthukrishnan S."/>
            <person name="Oakeshott J.G."/>
            <person name="Palmer W."/>
            <person name="Park Y."/>
            <person name="Passarelli A.L."/>
            <person name="Rozas J."/>
            <person name="Schwartz L.M."/>
            <person name="Smith W."/>
            <person name="Southgate A."/>
            <person name="Vilcinskas A."/>
            <person name="Vogt R."/>
            <person name="Wang P."/>
            <person name="Werren J."/>
            <person name="Yu X.Q."/>
            <person name="Zhou J.J."/>
            <person name="Brown S.J."/>
            <person name="Scherer S.E."/>
            <person name="Richards S."/>
            <person name="Blissard G.W."/>
        </authorList>
    </citation>
    <scope>NUCLEOTIDE SEQUENCE</scope>
</reference>
<protein>
    <recommendedName>
        <fullName evidence="3">Microvitellogenin</fullName>
    </recommendedName>
</protein>
<keyword evidence="2" id="KW-1185">Reference proteome</keyword>
<dbReference type="AlphaFoldDB" id="A0A922CN57"/>
<accession>A0A922CN57</accession>
<organism evidence="1 2">
    <name type="scientific">Manduca sexta</name>
    <name type="common">Tobacco hawkmoth</name>
    <name type="synonym">Tobacco hornworm</name>
    <dbReference type="NCBI Taxonomy" id="7130"/>
    <lineage>
        <taxon>Eukaryota</taxon>
        <taxon>Metazoa</taxon>
        <taxon>Ecdysozoa</taxon>
        <taxon>Arthropoda</taxon>
        <taxon>Hexapoda</taxon>
        <taxon>Insecta</taxon>
        <taxon>Pterygota</taxon>
        <taxon>Neoptera</taxon>
        <taxon>Endopterygota</taxon>
        <taxon>Lepidoptera</taxon>
        <taxon>Glossata</taxon>
        <taxon>Ditrysia</taxon>
        <taxon>Bombycoidea</taxon>
        <taxon>Sphingidae</taxon>
        <taxon>Sphinginae</taxon>
        <taxon>Sphingini</taxon>
        <taxon>Manduca</taxon>
    </lineage>
</organism>
<proteinExistence type="predicted"/>
<name>A0A922CN57_MANSE</name>
<dbReference type="Proteomes" id="UP000791440">
    <property type="component" value="Unassembled WGS sequence"/>
</dbReference>
<reference evidence="1" key="2">
    <citation type="submission" date="2020-12" db="EMBL/GenBank/DDBJ databases">
        <authorList>
            <person name="Kanost M."/>
        </authorList>
    </citation>
    <scope>NUCLEOTIDE SEQUENCE</scope>
</reference>